<comment type="similarity">
    <text evidence="2">Belongs to the transient receptor (TC 1.A.4) family. LTrpC subfamily. TRPM2 sub-subfamily.</text>
</comment>
<name>A0A8T2P9F8_9TELE</name>
<dbReference type="GO" id="GO:0099604">
    <property type="term" value="F:ligand-gated calcium channel activity"/>
    <property type="evidence" value="ECO:0007669"/>
    <property type="project" value="TreeGrafter"/>
</dbReference>
<evidence type="ECO:0000256" key="1">
    <source>
        <dbReference type="ARBA" id="ARBA00004651"/>
    </source>
</evidence>
<dbReference type="Gene3D" id="3.90.79.10">
    <property type="entry name" value="Nucleoside Triphosphate Pyrophosphohydrolase"/>
    <property type="match status" value="1"/>
</dbReference>
<feature type="transmembrane region" description="Helical" evidence="14">
    <location>
        <begin position="1073"/>
        <end position="1090"/>
    </location>
</feature>
<evidence type="ECO:0000256" key="6">
    <source>
        <dbReference type="ARBA" id="ARBA00022673"/>
    </source>
</evidence>
<feature type="transmembrane region" description="Helical" evidence="14">
    <location>
        <begin position="938"/>
        <end position="957"/>
    </location>
</feature>
<feature type="domain" description="TRPM SLOG" evidence="16">
    <location>
        <begin position="251"/>
        <end position="483"/>
    </location>
</feature>
<proteinExistence type="inferred from homology"/>
<evidence type="ECO:0000256" key="2">
    <source>
        <dbReference type="ARBA" id="ARBA00009501"/>
    </source>
</evidence>
<accession>A0A8T2P9F8</accession>
<evidence type="ECO:0000256" key="10">
    <source>
        <dbReference type="ARBA" id="ARBA00023065"/>
    </source>
</evidence>
<evidence type="ECO:0000256" key="5">
    <source>
        <dbReference type="ARBA" id="ARBA00022568"/>
    </source>
</evidence>
<dbReference type="Pfam" id="PF25508">
    <property type="entry name" value="TRPM2"/>
    <property type="match status" value="1"/>
</dbReference>
<comment type="subcellular location">
    <subcellularLocation>
        <location evidence="1">Cell membrane</location>
        <topology evidence="1">Multi-pass membrane protein</topology>
    </subcellularLocation>
</comment>
<evidence type="ECO:0000256" key="11">
    <source>
        <dbReference type="ARBA" id="ARBA00023136"/>
    </source>
</evidence>
<evidence type="ECO:0000256" key="12">
    <source>
        <dbReference type="ARBA" id="ARBA00023303"/>
    </source>
</evidence>
<protein>
    <recommendedName>
        <fullName evidence="20">Transient receptor potential cation channel subfamily M member 2</fullName>
    </recommendedName>
</protein>
<dbReference type="GO" id="GO:0005886">
    <property type="term" value="C:plasma membrane"/>
    <property type="evidence" value="ECO:0007669"/>
    <property type="project" value="UniProtKB-SubCell"/>
</dbReference>
<keyword evidence="6" id="KW-0107">Calcium channel</keyword>
<feature type="region of interest" description="Disordered" evidence="13">
    <location>
        <begin position="1342"/>
        <end position="1367"/>
    </location>
</feature>
<dbReference type="PANTHER" id="PTHR13800:SF2">
    <property type="entry name" value="TRANSIENT RECEPTOR POTENTIAL CATION CHANNEL SUBFAMILY M MEMBER 2"/>
    <property type="match status" value="1"/>
</dbReference>
<evidence type="ECO:0000256" key="7">
    <source>
        <dbReference type="ARBA" id="ARBA00022692"/>
    </source>
</evidence>
<feature type="transmembrane region" description="Helical" evidence="14">
    <location>
        <begin position="1006"/>
        <end position="1023"/>
    </location>
</feature>
<keyword evidence="8" id="KW-0106">Calcium</keyword>
<keyword evidence="9 14" id="KW-1133">Transmembrane helix</keyword>
<keyword evidence="19" id="KW-1185">Reference proteome</keyword>
<organism evidence="18 19">
    <name type="scientific">Albula glossodonta</name>
    <name type="common">roundjaw bonefish</name>
    <dbReference type="NCBI Taxonomy" id="121402"/>
    <lineage>
        <taxon>Eukaryota</taxon>
        <taxon>Metazoa</taxon>
        <taxon>Chordata</taxon>
        <taxon>Craniata</taxon>
        <taxon>Vertebrata</taxon>
        <taxon>Euteleostomi</taxon>
        <taxon>Actinopterygii</taxon>
        <taxon>Neopterygii</taxon>
        <taxon>Teleostei</taxon>
        <taxon>Albuliformes</taxon>
        <taxon>Albulidae</taxon>
        <taxon>Albula</taxon>
    </lineage>
</organism>
<dbReference type="InterPro" id="IPR057366">
    <property type="entry name" value="TRPM-like"/>
</dbReference>
<keyword evidence="12" id="KW-0407">Ion channel</keyword>
<dbReference type="InterPro" id="IPR050927">
    <property type="entry name" value="TRPM"/>
</dbReference>
<dbReference type="InterPro" id="IPR015797">
    <property type="entry name" value="NUDIX_hydrolase-like_dom_sf"/>
</dbReference>
<keyword evidence="5" id="KW-0109">Calcium transport</keyword>
<dbReference type="InterPro" id="IPR005821">
    <property type="entry name" value="Ion_trans_dom"/>
</dbReference>
<keyword evidence="7 14" id="KW-0812">Transmembrane</keyword>
<keyword evidence="3" id="KW-0813">Transport</keyword>
<dbReference type="PANTHER" id="PTHR13800">
    <property type="entry name" value="TRANSIENT RECEPTOR POTENTIAL CATION CHANNEL, SUBFAMILY M, MEMBER 6"/>
    <property type="match status" value="1"/>
</dbReference>
<dbReference type="Pfam" id="PF00520">
    <property type="entry name" value="Ion_trans"/>
    <property type="match status" value="1"/>
</dbReference>
<evidence type="ECO:0000256" key="13">
    <source>
        <dbReference type="SAM" id="MobiDB-lite"/>
    </source>
</evidence>
<dbReference type="Pfam" id="PF18139">
    <property type="entry name" value="LSDAT_euk"/>
    <property type="match status" value="1"/>
</dbReference>
<keyword evidence="4" id="KW-1003">Cell membrane</keyword>
<dbReference type="OrthoDB" id="310870at2759"/>
<dbReference type="EMBL" id="JAFBMS010000009">
    <property type="protein sequence ID" value="KAG9349264.1"/>
    <property type="molecule type" value="Genomic_DNA"/>
</dbReference>
<reference evidence="18" key="1">
    <citation type="thesis" date="2021" institute="BYU ScholarsArchive" country="Provo, UT, USA">
        <title>Applications of and Algorithms for Genome Assembly and Genomic Analyses with an Emphasis on Marine Teleosts.</title>
        <authorList>
            <person name="Pickett B.D."/>
        </authorList>
    </citation>
    <scope>NUCLEOTIDE SEQUENCE</scope>
    <source>
        <strain evidence="18">HI-2016</strain>
    </source>
</reference>
<evidence type="ECO:0008006" key="20">
    <source>
        <dbReference type="Google" id="ProtNLM"/>
    </source>
</evidence>
<dbReference type="Proteomes" id="UP000824540">
    <property type="component" value="Unassembled WGS sequence"/>
</dbReference>
<feature type="domain" description="Ion transport" evidence="15">
    <location>
        <begin position="940"/>
        <end position="1197"/>
    </location>
</feature>
<keyword evidence="10" id="KW-0406">Ion transport</keyword>
<evidence type="ECO:0000259" key="16">
    <source>
        <dbReference type="Pfam" id="PF18139"/>
    </source>
</evidence>
<comment type="caution">
    <text evidence="18">The sequence shown here is derived from an EMBL/GenBank/DDBJ whole genome shotgun (WGS) entry which is preliminary data.</text>
</comment>
<evidence type="ECO:0000256" key="4">
    <source>
        <dbReference type="ARBA" id="ARBA00022475"/>
    </source>
</evidence>
<evidence type="ECO:0000313" key="18">
    <source>
        <dbReference type="EMBL" id="KAG9349264.1"/>
    </source>
</evidence>
<dbReference type="SUPFAM" id="SSF55811">
    <property type="entry name" value="Nudix"/>
    <property type="match status" value="1"/>
</dbReference>
<evidence type="ECO:0000256" key="9">
    <source>
        <dbReference type="ARBA" id="ARBA00022989"/>
    </source>
</evidence>
<sequence length="1584" mass="180589">MKPAVTDIKTGTSPPLHPKPDLALCFILGDTKIHPDEVEGQWAAVEVSQLLSNIRKRQDLHWNVSHRPLSNLSLCCDITAAVESRVALRSILLLEQTALPLAQSRAWRSSCRSPRSMAKSSDYMSLSPSFQRGLYSSWIKQNIRKKECCFFVEDESCCLNVRVRSLFADLGEAVERLKQGGDETALSGSNTSEHRVILQKALGFCKCGYPRIHHVEDAFKPDEFVGETWDRHKHMREVPTDAFGDISFGGLDTSTDDLYQVMIDHWKLHPPNLLISVTGGAQNFYMKTRLKEMFRRGLIKVAQTTGTPTQRPPLCPGAWILTGGTHTGVMKHVGQAVRDYALSSSCTENQIVAIGVATWGIVLNRQVLVNPEGCFPAYYSLDEKSQGRLSCLDDNHSHFLLVDDGTHGRYGVEIELRSKLEKLISELPLGNRANGVKIPVVCVVLDGGPGTLDTIYNAMLNGTPCVILEGSGRLADVIANVAELPVSRVTVALINQLMSKFFGQEFKELKVIEWTKKIQDIIRTPQLLTVFRIDEEGQNDVDVAILQALLKGIHRWGQGRGGGGWRGFINASSRNNNSQGRENWEQQLELAVAWNRVDIAKSEIFTEESQWQSGELHEAMLSALVGHKPDFVKLLLENGVCLREFLREDTLCELYTHLQPGCLFLRRLAKRMRGERGRRGQSNLSVRRKVSLHHVSDEVQHYLGSFTTPLYPPAPARPRIEMPKDDIQVTLPNKGPAELQNIPSIQSERGIGGAWDPERDLFLWAILQNSKELAEIAWEQCRDGVCAALAASKILKKMAHEEDEDDEVDKMQELANHYENQAIGVFSECYRQDEQRAQKLLIRISPSWGRTTCLRLALEADNKNFVAHAGVQGLLTQIWYGELAEDNPHWKMMLCMLFVPLIYTGLLSFRDYMECTELQPLTCTSRLVSFFSSPQVKFYWNIVSYFGFLWLFGYVLMMDFQAKPSWKEYLLYGWLISLVCEEIRQLFDDPDGYGFQRKSKMYISDLWNILDVLSILLFIIGLVCRLTTAVFYAGKVILCIDYIVFCLRLMAIFTISKTLGPKIIIVRRMMKDMFFFMFLLSIWVVAYGVAKQGILIQNEQRLDWIIRGVVYEPYLIIFGNVPTNIDNVEFDMSTCSVNGTDPLKPKCPVLNADAKPAFPEWLTIILLCVYLLFANILLLNLLIAIFNFTFQEVQDNTDSIWKFQRYELIKEYHSRPAPPPPFIFLSHLYLFIKRVVLRRPPQRHKQFKDELRQVEEEEMLSWEAFMKENYLAVTRRDWSQSMEHRIQDTADKVGVMVELLEGEQDRENVTLAKRMAHLEEQVSQSTKALQWIIEALKSQGYQSKEEPPVMSSGKAMERDKSKSKKKSVKKEIGFHINARHLQYPDSTVTRFPVPEEKVPWEVEFTCYNPQTYNAKKTPSVPEETEGYEGRCALEFLAVWDKKEGVWAIPGGPVHSEELLPQRLEAILGRKLHEQVKAKLEGQAEINKVHHGYVDDHRNTDNAWVETTAFNIHLDRRGLLMADINRMPHTVSLIITPLSSLSCTAENSKDSDERVQWQEVSSRTLVCAYQREVLRTVAELHGRPF</sequence>
<dbReference type="InterPro" id="IPR041491">
    <property type="entry name" value="TRPM_SLOG"/>
</dbReference>
<evidence type="ECO:0000259" key="17">
    <source>
        <dbReference type="Pfam" id="PF25508"/>
    </source>
</evidence>
<evidence type="ECO:0000259" key="15">
    <source>
        <dbReference type="Pfam" id="PF00520"/>
    </source>
</evidence>
<keyword evidence="11 14" id="KW-0472">Membrane</keyword>
<feature type="domain" description="TRPM-like" evidence="17">
    <location>
        <begin position="603"/>
        <end position="868"/>
    </location>
</feature>
<evidence type="ECO:0000256" key="8">
    <source>
        <dbReference type="ARBA" id="ARBA00022837"/>
    </source>
</evidence>
<feature type="transmembrane region" description="Helical" evidence="14">
    <location>
        <begin position="1161"/>
        <end position="1186"/>
    </location>
</feature>
<gene>
    <name evidence="18" type="ORF">JZ751_027707</name>
</gene>
<evidence type="ECO:0000313" key="19">
    <source>
        <dbReference type="Proteomes" id="UP000824540"/>
    </source>
</evidence>
<feature type="transmembrane region" description="Helical" evidence="14">
    <location>
        <begin position="1029"/>
        <end position="1053"/>
    </location>
</feature>
<evidence type="ECO:0000256" key="14">
    <source>
        <dbReference type="SAM" id="Phobius"/>
    </source>
</evidence>
<evidence type="ECO:0000256" key="3">
    <source>
        <dbReference type="ARBA" id="ARBA00022448"/>
    </source>
</evidence>